<dbReference type="PANTHER" id="PTHR12805">
    <property type="entry name" value="KIN17 KIN, ANTIGENIC DETERMINANT OF RECA PROTEIN HOMOLOG"/>
    <property type="match status" value="1"/>
</dbReference>
<dbReference type="Pfam" id="PF18131">
    <property type="entry name" value="KN17_SH3"/>
    <property type="match status" value="1"/>
</dbReference>
<feature type="compositionally biased region" description="Basic and acidic residues" evidence="6">
    <location>
        <begin position="229"/>
        <end position="253"/>
    </location>
</feature>
<evidence type="ECO:0000256" key="4">
    <source>
        <dbReference type="ARBA" id="ARBA00022833"/>
    </source>
</evidence>
<dbReference type="Pfam" id="PF10357">
    <property type="entry name" value="WH_KIN17"/>
    <property type="match status" value="1"/>
</dbReference>
<feature type="domain" description="DNA/RNA-binding protein Kin17 WH-like" evidence="8">
    <location>
        <begin position="52"/>
        <end position="178"/>
    </location>
</feature>
<dbReference type="InterPro" id="IPR023262">
    <property type="entry name" value="AROS"/>
</dbReference>
<dbReference type="SMART" id="SM01253">
    <property type="entry name" value="Kin17_mid"/>
    <property type="match status" value="1"/>
</dbReference>
<dbReference type="Gene3D" id="1.10.10.2030">
    <property type="entry name" value="DNA/RNA-binding protein Kin17, conserved domain"/>
    <property type="match status" value="1"/>
</dbReference>
<dbReference type="Gene3D" id="2.30.30.140">
    <property type="match status" value="1"/>
</dbReference>
<keyword evidence="10" id="KW-1185">Reference proteome</keyword>
<sequence length="490" mass="56834">MGKHEVGTPKYIANKIKAKGLQKLRWYCQMCQKQCRDENGFKCHMMSESHQRQLLLFADNASKYIDSFSREFEEGYLELLSRQFGTKRVHANRVYQDYISERHHLHMNATQWETLTEFVKWLGREGKCVVDETEKGWFVQYIDRNPETIALQEAKAKKEKMEKDDEERRMEFFEKQVEMGKKNAKDETPVFTELVKDGDEKIVVNLNLNSIKKEVKPESSGINALKKKLKEEKEKNANGEERKKKDKGEKRKASALDDIIKEEEFKKEKVNRKDYWLVEGIVVKVMAKSLGDKYYKKKGVVKEVPSKYVAMVTMLDTGHKLKLDQAHLETVIPAVGRQVMVVNGAYRGSVAVLKSLDEDKFCVSIEISSGPLKGRVVDNVQYEDIRSLRKNGDKHLRKLQKLSRKDRSSTRVKSVAEAVKRMRSEGDKTEENIRKLELLGSLDIDSAIAKKIINRAVKSKEEEVKIEEPQGTVFTEEDFEKFEKEYFVNA</sequence>
<dbReference type="GO" id="GO:0006260">
    <property type="term" value="P:DNA replication"/>
    <property type="evidence" value="ECO:0007669"/>
    <property type="project" value="TreeGrafter"/>
</dbReference>
<comment type="caution">
    <text evidence="9">The sequence shown here is derived from an EMBL/GenBank/DDBJ whole genome shotgun (WGS) entry which is preliminary data.</text>
</comment>
<dbReference type="Pfam" id="PF25092">
    <property type="entry name" value="SH3_KIN17_C"/>
    <property type="match status" value="1"/>
</dbReference>
<dbReference type="Proteomes" id="UP001378592">
    <property type="component" value="Unassembled WGS sequence"/>
</dbReference>
<evidence type="ECO:0000256" key="6">
    <source>
        <dbReference type="SAM" id="MobiDB-lite"/>
    </source>
</evidence>
<dbReference type="FunFam" id="1.10.10.2030:FF:000001">
    <property type="entry name" value="DNA/RNA-binding protein KIN17, putative"/>
    <property type="match status" value="1"/>
</dbReference>
<keyword evidence="4" id="KW-0862">Zinc</keyword>
<feature type="region of interest" description="Disordered" evidence="6">
    <location>
        <begin position="222"/>
        <end position="253"/>
    </location>
</feature>
<feature type="domain" description="KOW" evidence="7">
    <location>
        <begin position="332"/>
        <end position="359"/>
    </location>
</feature>
<dbReference type="GO" id="GO:0003690">
    <property type="term" value="F:double-stranded DNA binding"/>
    <property type="evidence" value="ECO:0007669"/>
    <property type="project" value="TreeGrafter"/>
</dbReference>
<dbReference type="InterPro" id="IPR041330">
    <property type="entry name" value="KN17_SH3"/>
</dbReference>
<dbReference type="GO" id="GO:0005634">
    <property type="term" value="C:nucleus"/>
    <property type="evidence" value="ECO:0007669"/>
    <property type="project" value="TreeGrafter"/>
</dbReference>
<evidence type="ECO:0000259" key="8">
    <source>
        <dbReference type="SMART" id="SM01253"/>
    </source>
</evidence>
<accession>A0AAN9VZT2</accession>
<evidence type="ECO:0000313" key="10">
    <source>
        <dbReference type="Proteomes" id="UP001378592"/>
    </source>
</evidence>
<dbReference type="AlphaFoldDB" id="A0AAN9VZT2"/>
<keyword evidence="5" id="KW-0175">Coiled coil</keyword>
<reference evidence="9 10" key="1">
    <citation type="submission" date="2024-03" db="EMBL/GenBank/DDBJ databases">
        <title>The genome assembly and annotation of the cricket Gryllus longicercus Weissman &amp; Gray.</title>
        <authorList>
            <person name="Szrajer S."/>
            <person name="Gray D."/>
            <person name="Ylla G."/>
        </authorList>
    </citation>
    <scope>NUCLEOTIDE SEQUENCE [LARGE SCALE GENOMIC DNA]</scope>
    <source>
        <strain evidence="9">DAG 2021-001</strain>
        <tissue evidence="9">Whole body minus gut</tissue>
    </source>
</reference>
<evidence type="ECO:0000256" key="2">
    <source>
        <dbReference type="ARBA" id="ARBA00022723"/>
    </source>
</evidence>
<dbReference type="InterPro" id="IPR038254">
    <property type="entry name" value="KIN17_WH-like_sf"/>
</dbReference>
<proteinExistence type="inferred from homology"/>
<dbReference type="InterPro" id="IPR037321">
    <property type="entry name" value="KIN17-like"/>
</dbReference>
<name>A0AAN9VZT2_9ORTH</name>
<dbReference type="InterPro" id="IPR041995">
    <property type="entry name" value="KOW_KIN17"/>
</dbReference>
<dbReference type="PRINTS" id="PR02029">
    <property type="entry name" value="ACTREGSIRT1"/>
</dbReference>
<keyword evidence="3" id="KW-0863">Zinc-finger</keyword>
<dbReference type="PANTHER" id="PTHR12805:SF0">
    <property type="entry name" value="DNA_RNA-BINDING PROTEIN KIN17"/>
    <property type="match status" value="1"/>
</dbReference>
<evidence type="ECO:0000259" key="7">
    <source>
        <dbReference type="SMART" id="SM00739"/>
    </source>
</evidence>
<evidence type="ECO:0000256" key="3">
    <source>
        <dbReference type="ARBA" id="ARBA00022771"/>
    </source>
</evidence>
<dbReference type="CDD" id="cd13155">
    <property type="entry name" value="KOW_KIN17"/>
    <property type="match status" value="1"/>
</dbReference>
<protein>
    <recommendedName>
        <fullName evidence="11">DNA/RNA-binding protein KIN17</fullName>
    </recommendedName>
</protein>
<dbReference type="SMART" id="SM00739">
    <property type="entry name" value="KOW"/>
    <property type="match status" value="1"/>
</dbReference>
<keyword evidence="2" id="KW-0479">Metal-binding</keyword>
<dbReference type="GO" id="GO:0006974">
    <property type="term" value="P:DNA damage response"/>
    <property type="evidence" value="ECO:0007669"/>
    <property type="project" value="TreeGrafter"/>
</dbReference>
<evidence type="ECO:0000313" key="9">
    <source>
        <dbReference type="EMBL" id="KAK7873398.1"/>
    </source>
</evidence>
<dbReference type="Gene3D" id="2.30.30.30">
    <property type="match status" value="1"/>
</dbReference>
<evidence type="ECO:0000256" key="1">
    <source>
        <dbReference type="ARBA" id="ARBA00008517"/>
    </source>
</evidence>
<dbReference type="InterPro" id="IPR036236">
    <property type="entry name" value="Znf_C2H2_sf"/>
</dbReference>
<dbReference type="SUPFAM" id="SSF57667">
    <property type="entry name" value="beta-beta-alpha zinc fingers"/>
    <property type="match status" value="1"/>
</dbReference>
<dbReference type="FunFam" id="2.30.30.30:FF:000021">
    <property type="entry name" value="DNA/RNA-binding protein KIN17, putative"/>
    <property type="match status" value="1"/>
</dbReference>
<dbReference type="GO" id="GO:0008270">
    <property type="term" value="F:zinc ion binding"/>
    <property type="evidence" value="ECO:0007669"/>
    <property type="project" value="UniProtKB-KW"/>
</dbReference>
<evidence type="ECO:0000256" key="5">
    <source>
        <dbReference type="SAM" id="Coils"/>
    </source>
</evidence>
<feature type="coiled-coil region" evidence="5">
    <location>
        <begin position="385"/>
        <end position="439"/>
    </location>
</feature>
<evidence type="ECO:0008006" key="11">
    <source>
        <dbReference type="Google" id="ProtNLM"/>
    </source>
</evidence>
<dbReference type="Pfam" id="PF25095">
    <property type="entry name" value="C2H2-zf_KIN17"/>
    <property type="match status" value="1"/>
</dbReference>
<gene>
    <name evidence="9" type="ORF">R5R35_000195</name>
</gene>
<dbReference type="EMBL" id="JAZDUA010000014">
    <property type="protein sequence ID" value="KAK7873398.1"/>
    <property type="molecule type" value="Genomic_DNA"/>
</dbReference>
<dbReference type="InterPro" id="IPR005824">
    <property type="entry name" value="KOW"/>
</dbReference>
<organism evidence="9 10">
    <name type="scientific">Gryllus longicercus</name>
    <dbReference type="NCBI Taxonomy" id="2509291"/>
    <lineage>
        <taxon>Eukaryota</taxon>
        <taxon>Metazoa</taxon>
        <taxon>Ecdysozoa</taxon>
        <taxon>Arthropoda</taxon>
        <taxon>Hexapoda</taxon>
        <taxon>Insecta</taxon>
        <taxon>Pterygota</taxon>
        <taxon>Neoptera</taxon>
        <taxon>Polyneoptera</taxon>
        <taxon>Orthoptera</taxon>
        <taxon>Ensifera</taxon>
        <taxon>Gryllidea</taxon>
        <taxon>Grylloidea</taxon>
        <taxon>Gryllidae</taxon>
        <taxon>Gryllinae</taxon>
        <taxon>Gryllus</taxon>
    </lineage>
</organism>
<feature type="coiled-coil region" evidence="5">
    <location>
        <begin position="149"/>
        <end position="183"/>
    </location>
</feature>
<comment type="similarity">
    <text evidence="1">Belongs to the KIN17 family.</text>
</comment>
<dbReference type="Pfam" id="PF15684">
    <property type="entry name" value="AROS"/>
    <property type="match status" value="1"/>
</dbReference>
<dbReference type="InterPro" id="IPR014722">
    <property type="entry name" value="Rib_uL2_dom2"/>
</dbReference>
<dbReference type="InterPro" id="IPR019447">
    <property type="entry name" value="DNA/RNA-bd_Kin17_WH-like_dom"/>
</dbReference>
<dbReference type="InterPro" id="IPR056767">
    <property type="entry name" value="C2H2-Znf_KIN17"/>
</dbReference>